<dbReference type="OrthoDB" id="945117at2"/>
<proteinExistence type="predicted"/>
<dbReference type="EMBL" id="SJCY01000001">
    <property type="protein sequence ID" value="TDG37883.1"/>
    <property type="molecule type" value="Genomic_DNA"/>
</dbReference>
<keyword evidence="1" id="KW-0732">Signal</keyword>
<dbReference type="RefSeq" id="WP_133260976.1">
    <property type="nucleotide sequence ID" value="NZ_SJCY01000001.1"/>
</dbReference>
<reference evidence="2 3" key="1">
    <citation type="submission" date="2019-02" db="EMBL/GenBank/DDBJ databases">
        <title>Pedobacter sp. nov., a novel speices isolated from soil of pinguins habitat in Antarcitica.</title>
        <authorList>
            <person name="He R.-H."/>
        </authorList>
    </citation>
    <scope>NUCLEOTIDE SEQUENCE [LARGE SCALE GENOMIC DNA]</scope>
    <source>
        <strain evidence="2 3">E01020</strain>
    </source>
</reference>
<feature type="chain" id="PRO_5020639188" description="Outer membrane protein beta-barrel domain-containing protein" evidence="1">
    <location>
        <begin position="24"/>
        <end position="194"/>
    </location>
</feature>
<evidence type="ECO:0008006" key="4">
    <source>
        <dbReference type="Google" id="ProtNLM"/>
    </source>
</evidence>
<evidence type="ECO:0000313" key="2">
    <source>
        <dbReference type="EMBL" id="TDG37883.1"/>
    </source>
</evidence>
<protein>
    <recommendedName>
        <fullName evidence="4">Outer membrane protein beta-barrel domain-containing protein</fullName>
    </recommendedName>
</protein>
<dbReference type="AlphaFoldDB" id="A0A4V3A0J8"/>
<evidence type="ECO:0000313" key="3">
    <source>
        <dbReference type="Proteomes" id="UP000295668"/>
    </source>
</evidence>
<dbReference type="Proteomes" id="UP000295668">
    <property type="component" value="Unassembled WGS sequence"/>
</dbReference>
<name>A0A4V3A0J8_9SPHI</name>
<keyword evidence="3" id="KW-1185">Reference proteome</keyword>
<comment type="caution">
    <text evidence="2">The sequence shown here is derived from an EMBL/GenBank/DDBJ whole genome shotgun (WGS) entry which is preliminary data.</text>
</comment>
<evidence type="ECO:0000256" key="1">
    <source>
        <dbReference type="SAM" id="SignalP"/>
    </source>
</evidence>
<organism evidence="2 3">
    <name type="scientific">Pedobacter changchengzhani</name>
    <dbReference type="NCBI Taxonomy" id="2529274"/>
    <lineage>
        <taxon>Bacteria</taxon>
        <taxon>Pseudomonadati</taxon>
        <taxon>Bacteroidota</taxon>
        <taxon>Sphingobacteriia</taxon>
        <taxon>Sphingobacteriales</taxon>
        <taxon>Sphingobacteriaceae</taxon>
        <taxon>Pedobacter</taxon>
    </lineage>
</organism>
<gene>
    <name evidence="2" type="ORF">EZJ43_01980</name>
</gene>
<accession>A0A4V3A0J8</accession>
<feature type="signal peptide" evidence="1">
    <location>
        <begin position="1"/>
        <end position="23"/>
    </location>
</feature>
<sequence>MKKILISSLFSLALMLGVTSANAQIQKGNVLIGGNLANLNLGLESGSNFTFDLTPKAAWFIEDNIAVGGYVDLGLTTNKISTETRYGVGALARYYTGKDAEVLKHGRFFVEGNAGFGGSNVNNNGPKTNGLNLGVGPGFAYFITPNIGLETLLKYNGVVGFGNQATQSALNLSFGFQIYLPGQSTAKKVKKDMN</sequence>